<dbReference type="Pfam" id="PF13377">
    <property type="entry name" value="Peripla_BP_3"/>
    <property type="match status" value="1"/>
</dbReference>
<dbReference type="InterPro" id="IPR000843">
    <property type="entry name" value="HTH_LacI"/>
</dbReference>
<dbReference type="GO" id="GO:0003700">
    <property type="term" value="F:DNA-binding transcription factor activity"/>
    <property type="evidence" value="ECO:0007669"/>
    <property type="project" value="TreeGrafter"/>
</dbReference>
<dbReference type="SUPFAM" id="SSF53822">
    <property type="entry name" value="Periplasmic binding protein-like I"/>
    <property type="match status" value="1"/>
</dbReference>
<evidence type="ECO:0000256" key="3">
    <source>
        <dbReference type="ARBA" id="ARBA00023125"/>
    </source>
</evidence>
<dbReference type="SUPFAM" id="SSF47413">
    <property type="entry name" value="lambda repressor-like DNA-binding domains"/>
    <property type="match status" value="1"/>
</dbReference>
<dbReference type="RefSeq" id="WP_120751728.1">
    <property type="nucleotide sequence ID" value="NZ_RBAH01000043.1"/>
</dbReference>
<dbReference type="OrthoDB" id="2026446at2"/>
<proteinExistence type="predicted"/>
<keyword evidence="3" id="KW-0238">DNA-binding</keyword>
<evidence type="ECO:0000256" key="1">
    <source>
        <dbReference type="ARBA" id="ARBA00022491"/>
    </source>
</evidence>
<evidence type="ECO:0000256" key="2">
    <source>
        <dbReference type="ARBA" id="ARBA00023015"/>
    </source>
</evidence>
<dbReference type="PROSITE" id="PS50932">
    <property type="entry name" value="HTH_LACI_2"/>
    <property type="match status" value="1"/>
</dbReference>
<accession>A0A3B0AUX0</accession>
<dbReference type="Pfam" id="PF00356">
    <property type="entry name" value="LacI"/>
    <property type="match status" value="1"/>
</dbReference>
<dbReference type="InterPro" id="IPR046335">
    <property type="entry name" value="LacI/GalR-like_sensor"/>
</dbReference>
<dbReference type="InterPro" id="IPR028082">
    <property type="entry name" value="Peripla_BP_I"/>
</dbReference>
<evidence type="ECO:0000256" key="4">
    <source>
        <dbReference type="ARBA" id="ARBA00023163"/>
    </source>
</evidence>
<feature type="domain" description="HTH lacI-type" evidence="5">
    <location>
        <begin position="5"/>
        <end position="49"/>
    </location>
</feature>
<dbReference type="PANTHER" id="PTHR30146">
    <property type="entry name" value="LACI-RELATED TRANSCRIPTIONAL REPRESSOR"/>
    <property type="match status" value="1"/>
</dbReference>
<dbReference type="AlphaFoldDB" id="A0A3B0AUX0"/>
<keyword evidence="7" id="KW-1185">Reference proteome</keyword>
<name>A0A3B0AUX0_9BACL</name>
<keyword evidence="4" id="KW-0804">Transcription</keyword>
<gene>
    <name evidence="6" type="ORF">D7M11_34015</name>
</gene>
<protein>
    <submittedName>
        <fullName evidence="6">LacI family transcriptional regulator</fullName>
    </submittedName>
</protein>
<organism evidence="6 7">
    <name type="scientific">Paenibacillus ginsengarvi</name>
    <dbReference type="NCBI Taxonomy" id="400777"/>
    <lineage>
        <taxon>Bacteria</taxon>
        <taxon>Bacillati</taxon>
        <taxon>Bacillota</taxon>
        <taxon>Bacilli</taxon>
        <taxon>Bacillales</taxon>
        <taxon>Paenibacillaceae</taxon>
        <taxon>Paenibacillus</taxon>
    </lineage>
</organism>
<comment type="caution">
    <text evidence="6">The sequence shown here is derived from an EMBL/GenBank/DDBJ whole genome shotgun (WGS) entry which is preliminary data.</text>
</comment>
<dbReference type="EMBL" id="RBAH01000043">
    <property type="protein sequence ID" value="RKN64308.1"/>
    <property type="molecule type" value="Genomic_DNA"/>
</dbReference>
<sequence>MSKKISMQQIADRLGISKYSVSQALAGKPGVSEETRENVFAMAKALGYRFGLHVDPASSKAEEPLAGVSNPYVLLWIKSGRRSDSTFWNRVLTGVIDACDGYGWDHLIISNNVEETEFVFPAFADRSSCIGMIVLGSMTDSFLISIKKQRIPVVLADHSDPSVGLDCVVNANIEAAKTVCHNLIAAKCRSIMFVGSDRHSVSFQERWWGCKMAASEEEDKRGEEIAVGKWSLPYGGGGPWGQTLEVEVKKMHGGGKLPDGFVCANDEIAIRLISLLKMHGYDVPAQCKVIGFDDVEMAAHSSPALTTVDFGKETLGARSVEMLHRRIASPDAAPEKVTLSFRLIARQSG</sequence>
<reference evidence="6 7" key="1">
    <citation type="journal article" date="2007" name="Int. J. Syst. Evol. Microbiol.">
        <title>Paenibacillus ginsengarvi sp. nov., isolated from soil from ginseng cultivation.</title>
        <authorList>
            <person name="Yoon M.H."/>
            <person name="Ten L.N."/>
            <person name="Im W.T."/>
        </authorList>
    </citation>
    <scope>NUCLEOTIDE SEQUENCE [LARGE SCALE GENOMIC DNA]</scope>
    <source>
        <strain evidence="6 7">KCTC 13059</strain>
    </source>
</reference>
<evidence type="ECO:0000313" key="7">
    <source>
        <dbReference type="Proteomes" id="UP000282311"/>
    </source>
</evidence>
<dbReference type="GO" id="GO:0000976">
    <property type="term" value="F:transcription cis-regulatory region binding"/>
    <property type="evidence" value="ECO:0007669"/>
    <property type="project" value="TreeGrafter"/>
</dbReference>
<keyword evidence="1" id="KW-0678">Repressor</keyword>
<dbReference type="Proteomes" id="UP000282311">
    <property type="component" value="Unassembled WGS sequence"/>
</dbReference>
<evidence type="ECO:0000313" key="6">
    <source>
        <dbReference type="EMBL" id="RKN64308.1"/>
    </source>
</evidence>
<dbReference type="InterPro" id="IPR010982">
    <property type="entry name" value="Lambda_DNA-bd_dom_sf"/>
</dbReference>
<keyword evidence="2" id="KW-0805">Transcription regulation</keyword>
<dbReference type="Gene3D" id="1.10.260.40">
    <property type="entry name" value="lambda repressor-like DNA-binding domains"/>
    <property type="match status" value="1"/>
</dbReference>
<dbReference type="Gene3D" id="3.40.50.2300">
    <property type="match status" value="2"/>
</dbReference>
<dbReference type="PANTHER" id="PTHR30146:SF148">
    <property type="entry name" value="HTH-TYPE TRANSCRIPTIONAL REPRESSOR PURR-RELATED"/>
    <property type="match status" value="1"/>
</dbReference>
<evidence type="ECO:0000259" key="5">
    <source>
        <dbReference type="PROSITE" id="PS50932"/>
    </source>
</evidence>
<dbReference type="SMART" id="SM00354">
    <property type="entry name" value="HTH_LACI"/>
    <property type="match status" value="1"/>
</dbReference>
<dbReference type="CDD" id="cd01392">
    <property type="entry name" value="HTH_LacI"/>
    <property type="match status" value="1"/>
</dbReference>